<evidence type="ECO:0000256" key="4">
    <source>
        <dbReference type="ARBA" id="ARBA00023136"/>
    </source>
</evidence>
<name>A0ABS0L7W0_9BACT</name>
<evidence type="ECO:0000313" key="8">
    <source>
        <dbReference type="Proteomes" id="UP000601099"/>
    </source>
</evidence>
<dbReference type="Pfam" id="PF03544">
    <property type="entry name" value="TonB_C"/>
    <property type="match status" value="1"/>
</dbReference>
<feature type="compositionally biased region" description="Low complexity" evidence="5">
    <location>
        <begin position="37"/>
        <end position="50"/>
    </location>
</feature>
<evidence type="ECO:0000256" key="2">
    <source>
        <dbReference type="ARBA" id="ARBA00022692"/>
    </source>
</evidence>
<feature type="domain" description="TonB C-terminal" evidence="6">
    <location>
        <begin position="79"/>
        <end position="170"/>
    </location>
</feature>
<keyword evidence="4" id="KW-0472">Membrane</keyword>
<evidence type="ECO:0000256" key="1">
    <source>
        <dbReference type="ARBA" id="ARBA00004167"/>
    </source>
</evidence>
<evidence type="ECO:0000256" key="3">
    <source>
        <dbReference type="ARBA" id="ARBA00022989"/>
    </source>
</evidence>
<gene>
    <name evidence="7" type="ORF">I5L79_21980</name>
</gene>
<proteinExistence type="predicted"/>
<evidence type="ECO:0000259" key="6">
    <source>
        <dbReference type="PROSITE" id="PS52015"/>
    </source>
</evidence>
<evidence type="ECO:0000256" key="5">
    <source>
        <dbReference type="SAM" id="MobiDB-lite"/>
    </source>
</evidence>
<accession>A0ABS0L7W0</accession>
<keyword evidence="8" id="KW-1185">Reference proteome</keyword>
<evidence type="ECO:0000313" key="7">
    <source>
        <dbReference type="EMBL" id="MBG8556231.1"/>
    </source>
</evidence>
<keyword evidence="3" id="KW-1133">Transmembrane helix</keyword>
<dbReference type="EMBL" id="JADWYK010000022">
    <property type="protein sequence ID" value="MBG8556231.1"/>
    <property type="molecule type" value="Genomic_DNA"/>
</dbReference>
<organism evidence="7 8">
    <name type="scientific">Hymenobacter guriensis</name>
    <dbReference type="NCBI Taxonomy" id="2793065"/>
    <lineage>
        <taxon>Bacteria</taxon>
        <taxon>Pseudomonadati</taxon>
        <taxon>Bacteroidota</taxon>
        <taxon>Cytophagia</taxon>
        <taxon>Cytophagales</taxon>
        <taxon>Hymenobacteraceae</taxon>
        <taxon>Hymenobacter</taxon>
    </lineage>
</organism>
<comment type="subcellular location">
    <subcellularLocation>
        <location evidence="1">Membrane</location>
        <topology evidence="1">Single-pass membrane protein</topology>
    </subcellularLocation>
</comment>
<dbReference type="PROSITE" id="PS52015">
    <property type="entry name" value="TONB_CTD"/>
    <property type="match status" value="1"/>
</dbReference>
<feature type="region of interest" description="Disordered" evidence="5">
    <location>
        <begin position="33"/>
        <end position="54"/>
    </location>
</feature>
<dbReference type="InterPro" id="IPR037682">
    <property type="entry name" value="TonB_C"/>
</dbReference>
<dbReference type="NCBIfam" id="TIGR01352">
    <property type="entry name" value="tonB_Cterm"/>
    <property type="match status" value="1"/>
</dbReference>
<protein>
    <submittedName>
        <fullName evidence="7">TonB family protein</fullName>
    </submittedName>
</protein>
<comment type="caution">
    <text evidence="7">The sequence shown here is derived from an EMBL/GenBank/DDBJ whole genome shotgun (WGS) entry which is preliminary data.</text>
</comment>
<keyword evidence="2" id="KW-0812">Transmembrane</keyword>
<dbReference type="SUPFAM" id="SSF74653">
    <property type="entry name" value="TolA/TonB C-terminal domain"/>
    <property type="match status" value="1"/>
</dbReference>
<dbReference type="Gene3D" id="3.30.1150.10">
    <property type="match status" value="1"/>
</dbReference>
<reference evidence="7 8" key="1">
    <citation type="submission" date="2020-11" db="EMBL/GenBank/DDBJ databases">
        <title>Hymenobacter sp.</title>
        <authorList>
            <person name="Kim M.K."/>
        </authorList>
    </citation>
    <scope>NUCLEOTIDE SEQUENCE [LARGE SCALE GENOMIC DNA]</scope>
    <source>
        <strain evidence="7 8">BT594</strain>
    </source>
</reference>
<dbReference type="RefSeq" id="WP_196957250.1">
    <property type="nucleotide sequence ID" value="NZ_JADWYK010000022.1"/>
</dbReference>
<dbReference type="InterPro" id="IPR006260">
    <property type="entry name" value="TonB/TolA_C"/>
</dbReference>
<dbReference type="Proteomes" id="UP000601099">
    <property type="component" value="Unassembled WGS sequence"/>
</dbReference>
<sequence>MCYIKILICGFLFVTGLGQVKAQATYNRWEARPVPAPQSSRASRTQAQQDSARKAAYWNTAPPLRRGIGQRLRANRLFPEDQPYLDFVRRFIRYPVEALRAQTDGTIWLRLSVDATGRVIRITVAENSTPPGAVGEAALLQHARELLQHLRFEPSAAETEEEARISFQIL</sequence>